<accession>A0A1E3Q5G0</accession>
<evidence type="ECO:0000313" key="2">
    <source>
        <dbReference type="Proteomes" id="UP000094385"/>
    </source>
</evidence>
<evidence type="ECO:0000313" key="1">
    <source>
        <dbReference type="EMBL" id="ODQ72850.1"/>
    </source>
</evidence>
<keyword evidence="2" id="KW-1185">Reference proteome</keyword>
<name>A0A1E3Q5G0_LIPST</name>
<dbReference type="EMBL" id="KV454294">
    <property type="protein sequence ID" value="ODQ72850.1"/>
    <property type="molecule type" value="Genomic_DNA"/>
</dbReference>
<dbReference type="AlphaFoldDB" id="A0A1E3Q5G0"/>
<organism evidence="1 2">
    <name type="scientific">Lipomyces starkeyi NRRL Y-11557</name>
    <dbReference type="NCBI Taxonomy" id="675824"/>
    <lineage>
        <taxon>Eukaryota</taxon>
        <taxon>Fungi</taxon>
        <taxon>Dikarya</taxon>
        <taxon>Ascomycota</taxon>
        <taxon>Saccharomycotina</taxon>
        <taxon>Lipomycetes</taxon>
        <taxon>Lipomycetales</taxon>
        <taxon>Lipomycetaceae</taxon>
        <taxon>Lipomyces</taxon>
    </lineage>
</organism>
<gene>
    <name evidence="1" type="ORF">LIPSTDRAFT_71111</name>
</gene>
<reference evidence="1 2" key="1">
    <citation type="journal article" date="2016" name="Proc. Natl. Acad. Sci. U.S.A.">
        <title>Comparative genomics of biotechnologically important yeasts.</title>
        <authorList>
            <person name="Riley R."/>
            <person name="Haridas S."/>
            <person name="Wolfe K.H."/>
            <person name="Lopes M.R."/>
            <person name="Hittinger C.T."/>
            <person name="Goeker M."/>
            <person name="Salamov A.A."/>
            <person name="Wisecaver J.H."/>
            <person name="Long T.M."/>
            <person name="Calvey C.H."/>
            <person name="Aerts A.L."/>
            <person name="Barry K.W."/>
            <person name="Choi C."/>
            <person name="Clum A."/>
            <person name="Coughlan A.Y."/>
            <person name="Deshpande S."/>
            <person name="Douglass A.P."/>
            <person name="Hanson S.J."/>
            <person name="Klenk H.-P."/>
            <person name="LaButti K.M."/>
            <person name="Lapidus A."/>
            <person name="Lindquist E.A."/>
            <person name="Lipzen A.M."/>
            <person name="Meier-Kolthoff J.P."/>
            <person name="Ohm R.A."/>
            <person name="Otillar R.P."/>
            <person name="Pangilinan J.L."/>
            <person name="Peng Y."/>
            <person name="Rokas A."/>
            <person name="Rosa C.A."/>
            <person name="Scheuner C."/>
            <person name="Sibirny A.A."/>
            <person name="Slot J.C."/>
            <person name="Stielow J.B."/>
            <person name="Sun H."/>
            <person name="Kurtzman C.P."/>
            <person name="Blackwell M."/>
            <person name="Grigoriev I.V."/>
            <person name="Jeffries T.W."/>
        </authorList>
    </citation>
    <scope>NUCLEOTIDE SEQUENCE [LARGE SCALE GENOMIC DNA]</scope>
    <source>
        <strain evidence="1 2">NRRL Y-11557</strain>
    </source>
</reference>
<protein>
    <submittedName>
        <fullName evidence="1">Uncharacterized protein</fullName>
    </submittedName>
</protein>
<sequence>MAPVNLSDIYTYIPANVVYLQPSIDLIPNGYTITVPTAVLIARMAFGYDLLANNWAFLTLTSVNGILKCPGGSCYLSPKRGVGARKRER</sequence>
<proteinExistence type="predicted"/>
<dbReference type="Proteomes" id="UP000094385">
    <property type="component" value="Unassembled WGS sequence"/>
</dbReference>